<keyword evidence="2" id="KW-1185">Reference proteome</keyword>
<dbReference type="PANTHER" id="PTHR35040">
    <property type="match status" value="1"/>
</dbReference>
<protein>
    <recommendedName>
        <fullName evidence="3">Spherulin 4-like cell surface protein</fullName>
    </recommendedName>
</protein>
<evidence type="ECO:0008006" key="3">
    <source>
        <dbReference type="Google" id="ProtNLM"/>
    </source>
</evidence>
<accession>A0ABP0C6K2</accession>
<dbReference type="Pfam" id="PF12138">
    <property type="entry name" value="Spherulin4"/>
    <property type="match status" value="1"/>
</dbReference>
<evidence type="ECO:0000313" key="2">
    <source>
        <dbReference type="Proteomes" id="UP001642405"/>
    </source>
</evidence>
<dbReference type="EMBL" id="CAWUHB010000039">
    <property type="protein sequence ID" value="CAK7227282.1"/>
    <property type="molecule type" value="Genomic_DNA"/>
</dbReference>
<proteinExistence type="predicted"/>
<evidence type="ECO:0000313" key="1">
    <source>
        <dbReference type="EMBL" id="CAK7227282.1"/>
    </source>
</evidence>
<name>A0ABP0C6K2_9PEZI</name>
<reference evidence="1 2" key="1">
    <citation type="submission" date="2024-01" db="EMBL/GenBank/DDBJ databases">
        <authorList>
            <person name="Allen C."/>
            <person name="Tagirdzhanova G."/>
        </authorList>
    </citation>
    <scope>NUCLEOTIDE SEQUENCE [LARGE SCALE GENOMIC DNA]</scope>
</reference>
<dbReference type="PANTHER" id="PTHR35040:SF9">
    <property type="entry name" value="4-LIKE CELL SURFACE PROTEIN, PUTATIVE (AFU_ORTHOLOGUE AFUA_4G14080)-RELATED"/>
    <property type="match status" value="1"/>
</dbReference>
<organism evidence="1 2">
    <name type="scientific">Sporothrix curviconia</name>
    <dbReference type="NCBI Taxonomy" id="1260050"/>
    <lineage>
        <taxon>Eukaryota</taxon>
        <taxon>Fungi</taxon>
        <taxon>Dikarya</taxon>
        <taxon>Ascomycota</taxon>
        <taxon>Pezizomycotina</taxon>
        <taxon>Sordariomycetes</taxon>
        <taxon>Sordariomycetidae</taxon>
        <taxon>Ophiostomatales</taxon>
        <taxon>Ophiostomataceae</taxon>
        <taxon>Sporothrix</taxon>
    </lineage>
</organism>
<dbReference type="Proteomes" id="UP001642405">
    <property type="component" value="Unassembled WGS sequence"/>
</dbReference>
<dbReference type="InterPro" id="IPR021986">
    <property type="entry name" value="Spherulin4"/>
</dbReference>
<gene>
    <name evidence="1" type="ORF">SCUCBS95973_006487</name>
</gene>
<comment type="caution">
    <text evidence="1">The sequence shown here is derived from an EMBL/GenBank/DDBJ whole genome shotgun (WGS) entry which is preliminary data.</text>
</comment>
<sequence length="326" mass="33692">MKIPAYLPALASTVASAAVASSTSSATTPAASADPVGLLVPLYEYPTGTTATADWQALIDAIDAHPQLPFYVVVNDGNGPPYAPNPPASMPDWAPWIDAVNARGNAKTIGYIYTSASARDYATLTAAVDQYAAWTTTAGFTNNASAYDIHIDGIFFDEIDTDPSLLSNNVALASYAKTAFAGRGGPVVLNPGTLVDAGSESLFDVADSILQIETCYATASAATDPGNVLRCPAGGYAPFTTATPATLGTNATRSARSSIVVHDVYEQWSPFEATSLASLQAGIDAVVAQGVHSFYFTTYGYTANFTAAPASLAEVAAYAAQIQNLS</sequence>